<dbReference type="EMBL" id="DSTT01000005">
    <property type="protein sequence ID" value="HFK23804.1"/>
    <property type="molecule type" value="Genomic_DNA"/>
</dbReference>
<dbReference type="NCBIfam" id="NF003792">
    <property type="entry name" value="PRK05380.1"/>
    <property type="match status" value="1"/>
</dbReference>
<feature type="binding site" evidence="11">
    <location>
        <position position="18"/>
    </location>
    <ligand>
        <name>CTP</name>
        <dbReference type="ChEBI" id="CHEBI:37563"/>
        <note>allosteric inhibitor</note>
    </ligand>
</feature>
<keyword evidence="7 11" id="KW-0460">Magnesium</keyword>
<feature type="active site" evidence="11">
    <location>
        <position position="554"/>
    </location>
</feature>
<sequence length="584" mass="66915">MKKYRFPKFIVVTGGVLSGVGKGIATASIGMILKNYGYKVTTVKIDPYINFDAGTLRPTEHGEVWVTDDGGEIDQDLGNYERFLNQHFSRKNNITTGQVYSKVIEDERKGKFLGQTVQLIPHISDEIKRRIKEIGNGFEFVLIEIGGTIGDYENIPYLFAVKSLEREIGEENVKYVLITYLPTPKHIGEMKTKPTQQAIKLLSEHGIFPNFILCRAKEPLDSVRKKKIEIYANIDSEHVISAPDIDTLYRVPLNFERDDLGKKILKEFSLKKRKNPDWSFLEKTVNIIENPKNIVNVAMVGKYIDIGEFSLKDSYISVAQALEHAGAKNNCGVKIDWISAQDVESGKIDKKELKKYYGFIVPGGFGKDGVEGKIKVIKYARENDIPYLGLCFGLQLAVVEFARNVCKLENANSVEIDPNTKYPVIHFIESQKNVIRESRYGGTMRLGAYVAHLLEGTLIYKLYRECGRIEEDRYYIEMLKKDKNNMFRLGYIEKDKPLVLERHRHRYEVNNEFVPIIEKKGMLFSGYHNISKNEKLMEFIELKGHRYFVATQAHPEFKSTIFSPSPLFFGFVRASLKLKLDLKK</sequence>
<evidence type="ECO:0000259" key="12">
    <source>
        <dbReference type="Pfam" id="PF00117"/>
    </source>
</evidence>
<dbReference type="HAMAP" id="MF_01227">
    <property type="entry name" value="PyrG"/>
    <property type="match status" value="1"/>
</dbReference>
<accession>A0A7C3N8S4</accession>
<feature type="binding site" evidence="11">
    <location>
        <begin position="392"/>
        <end position="395"/>
    </location>
    <ligand>
        <name>L-glutamine</name>
        <dbReference type="ChEBI" id="CHEBI:58359"/>
    </ligand>
</feature>
<proteinExistence type="inferred from homology"/>
<feature type="binding site" evidence="11">
    <location>
        <position position="76"/>
    </location>
    <ligand>
        <name>ATP</name>
        <dbReference type="ChEBI" id="CHEBI:30616"/>
    </ligand>
</feature>
<reference evidence="14" key="1">
    <citation type="journal article" date="2020" name="mSystems">
        <title>Genome- and Community-Level Interaction Insights into Carbon Utilization and Element Cycling Functions of Hydrothermarchaeota in Hydrothermal Sediment.</title>
        <authorList>
            <person name="Zhou Z."/>
            <person name="Liu Y."/>
            <person name="Xu W."/>
            <person name="Pan J."/>
            <person name="Luo Z.H."/>
            <person name="Li M."/>
        </authorList>
    </citation>
    <scope>NUCLEOTIDE SEQUENCE [LARGE SCALE GENOMIC DNA]</scope>
    <source>
        <strain evidence="14">SpSt-464</strain>
    </source>
</reference>
<feature type="binding site" evidence="11">
    <location>
        <position position="227"/>
    </location>
    <ligand>
        <name>UTP</name>
        <dbReference type="ChEBI" id="CHEBI:46398"/>
    </ligand>
</feature>
<organism evidence="14">
    <name type="scientific">candidate division WOR-3 bacterium</name>
    <dbReference type="NCBI Taxonomy" id="2052148"/>
    <lineage>
        <taxon>Bacteria</taxon>
        <taxon>Bacteria division WOR-3</taxon>
    </lineage>
</organism>
<dbReference type="GO" id="GO:0019856">
    <property type="term" value="P:pyrimidine nucleobase biosynthetic process"/>
    <property type="evidence" value="ECO:0007669"/>
    <property type="project" value="TreeGrafter"/>
</dbReference>
<feature type="binding site" evidence="11">
    <location>
        <position position="227"/>
    </location>
    <ligand>
        <name>CTP</name>
        <dbReference type="ChEBI" id="CHEBI:37563"/>
        <note>allosteric inhibitor</note>
    </ligand>
</feature>
<evidence type="ECO:0000256" key="11">
    <source>
        <dbReference type="HAMAP-Rule" id="MF_01227"/>
    </source>
</evidence>
<comment type="subunit">
    <text evidence="11">Homotetramer.</text>
</comment>
<dbReference type="PANTHER" id="PTHR11550:SF0">
    <property type="entry name" value="CTP SYNTHASE-RELATED"/>
    <property type="match status" value="1"/>
</dbReference>
<dbReference type="AlphaFoldDB" id="A0A7C3N8S4"/>
<feature type="binding site" evidence="11">
    <location>
        <position position="415"/>
    </location>
    <ligand>
        <name>L-glutamine</name>
        <dbReference type="ChEBI" id="CHEBI:58359"/>
    </ligand>
</feature>
<dbReference type="SUPFAM" id="SSF52317">
    <property type="entry name" value="Class I glutamine amidotransferase-like"/>
    <property type="match status" value="1"/>
</dbReference>
<dbReference type="PANTHER" id="PTHR11550">
    <property type="entry name" value="CTP SYNTHASE"/>
    <property type="match status" value="1"/>
</dbReference>
<feature type="active site" description="Nucleophile; for glutamine hydrolysis" evidence="11">
    <location>
        <position position="391"/>
    </location>
</feature>
<keyword evidence="4 11" id="KW-0479">Metal-binding</keyword>
<evidence type="ECO:0000256" key="10">
    <source>
        <dbReference type="ARBA" id="ARBA00047781"/>
    </source>
</evidence>
<dbReference type="FunFam" id="3.40.50.300:FF:000009">
    <property type="entry name" value="CTP synthase"/>
    <property type="match status" value="1"/>
</dbReference>
<keyword evidence="6 11" id="KW-0067">ATP-binding</keyword>
<protein>
    <recommendedName>
        <fullName evidence="11">CTP synthase</fullName>
        <ecNumber evidence="11">6.3.4.2</ecNumber>
    </recommendedName>
    <alternativeName>
        <fullName evidence="11">Cytidine 5'-triphosphate synthase</fullName>
    </alternativeName>
    <alternativeName>
        <fullName evidence="11">Cytidine triphosphate synthetase</fullName>
        <shortName evidence="11">CTP synthetase</shortName>
        <shortName evidence="11">CTPS</shortName>
    </alternativeName>
    <alternativeName>
        <fullName evidence="11">UTP--ammonia ligase</fullName>
    </alternativeName>
</protein>
<feature type="binding site" evidence="11">
    <location>
        <position position="18"/>
    </location>
    <ligand>
        <name>UTP</name>
        <dbReference type="ChEBI" id="CHEBI:46398"/>
    </ligand>
</feature>
<dbReference type="InterPro" id="IPR017456">
    <property type="entry name" value="CTP_synthase_N"/>
</dbReference>
<comment type="catalytic activity">
    <reaction evidence="11">
        <text>UTP + NH4(+) + ATP = CTP + ADP + phosphate + 2 H(+)</text>
        <dbReference type="Rhea" id="RHEA:16597"/>
        <dbReference type="ChEBI" id="CHEBI:15378"/>
        <dbReference type="ChEBI" id="CHEBI:28938"/>
        <dbReference type="ChEBI" id="CHEBI:30616"/>
        <dbReference type="ChEBI" id="CHEBI:37563"/>
        <dbReference type="ChEBI" id="CHEBI:43474"/>
        <dbReference type="ChEBI" id="CHEBI:46398"/>
        <dbReference type="ChEBI" id="CHEBI:456216"/>
    </reaction>
</comment>
<dbReference type="InterPro" id="IPR017926">
    <property type="entry name" value="GATASE"/>
</dbReference>
<feature type="domain" description="Glutamine amidotransferase" evidence="12">
    <location>
        <begin position="311"/>
        <end position="573"/>
    </location>
</feature>
<dbReference type="Gene3D" id="3.40.50.300">
    <property type="entry name" value="P-loop containing nucleotide triphosphate hydrolases"/>
    <property type="match status" value="1"/>
</dbReference>
<evidence type="ECO:0000259" key="13">
    <source>
        <dbReference type="Pfam" id="PF06418"/>
    </source>
</evidence>
<evidence type="ECO:0000256" key="5">
    <source>
        <dbReference type="ARBA" id="ARBA00022741"/>
    </source>
</evidence>
<dbReference type="InterPro" id="IPR027417">
    <property type="entry name" value="P-loop_NTPase"/>
</dbReference>
<feature type="region of interest" description="Amidoligase domain" evidence="11">
    <location>
        <begin position="1"/>
        <end position="270"/>
    </location>
</feature>
<keyword evidence="8 11" id="KW-0315">Glutamine amidotransferase</keyword>
<dbReference type="GO" id="GO:0003883">
    <property type="term" value="F:CTP synthase activity"/>
    <property type="evidence" value="ECO:0007669"/>
    <property type="project" value="UniProtKB-UniRule"/>
</dbReference>
<feature type="binding site" evidence="11">
    <location>
        <position position="245"/>
    </location>
    <ligand>
        <name>ATP</name>
        <dbReference type="ChEBI" id="CHEBI:30616"/>
    </ligand>
</feature>
<dbReference type="CDD" id="cd03113">
    <property type="entry name" value="CTPS_N"/>
    <property type="match status" value="1"/>
</dbReference>
<dbReference type="UniPathway" id="UPA00159">
    <property type="reaction ID" value="UER00277"/>
</dbReference>
<dbReference type="GO" id="GO:0005524">
    <property type="term" value="F:ATP binding"/>
    <property type="evidence" value="ECO:0007669"/>
    <property type="project" value="UniProtKB-KW"/>
</dbReference>
<comment type="function">
    <text evidence="11">Catalyzes the ATP-dependent amination of UTP to CTP with either L-glutamine or ammonia as the source of nitrogen. Regulates intracellular CTP levels through interactions with the four ribonucleotide triphosphates.</text>
</comment>
<dbReference type="InterPro" id="IPR033828">
    <property type="entry name" value="GATase1_CTP_Synthase"/>
</dbReference>
<dbReference type="Pfam" id="PF00117">
    <property type="entry name" value="GATase"/>
    <property type="match status" value="1"/>
</dbReference>
<dbReference type="SUPFAM" id="SSF52540">
    <property type="entry name" value="P-loop containing nucleoside triphosphate hydrolases"/>
    <property type="match status" value="1"/>
</dbReference>
<dbReference type="GO" id="GO:0044210">
    <property type="term" value="P:'de novo' CTP biosynthetic process"/>
    <property type="evidence" value="ECO:0007669"/>
    <property type="project" value="UniProtKB-UniRule"/>
</dbReference>
<feature type="domain" description="CTP synthase N-terminal" evidence="13">
    <location>
        <begin position="8"/>
        <end position="270"/>
    </location>
</feature>
<dbReference type="Pfam" id="PF06418">
    <property type="entry name" value="CTP_synth_N"/>
    <property type="match status" value="1"/>
</dbReference>
<comment type="catalytic activity">
    <reaction evidence="11">
        <text>L-glutamine + H2O = L-glutamate + NH4(+)</text>
        <dbReference type="Rhea" id="RHEA:15889"/>
        <dbReference type="ChEBI" id="CHEBI:15377"/>
        <dbReference type="ChEBI" id="CHEBI:28938"/>
        <dbReference type="ChEBI" id="CHEBI:29985"/>
        <dbReference type="ChEBI" id="CHEBI:58359"/>
    </reaction>
</comment>
<dbReference type="InterPro" id="IPR029062">
    <property type="entry name" value="Class_I_gatase-like"/>
</dbReference>
<comment type="similarity">
    <text evidence="2 11">Belongs to the CTP synthase family.</text>
</comment>
<gene>
    <name evidence="11" type="primary">pyrG</name>
    <name evidence="14" type="ORF">ENS15_04040</name>
</gene>
<comment type="pathway">
    <text evidence="1 11">Pyrimidine metabolism; CTP biosynthesis via de novo pathway; CTP from UDP: step 2/2.</text>
</comment>
<evidence type="ECO:0000256" key="3">
    <source>
        <dbReference type="ARBA" id="ARBA00022598"/>
    </source>
</evidence>
<name>A0A7C3N8S4_UNCW3</name>
<feature type="binding site" evidence="11">
    <location>
        <position position="506"/>
    </location>
    <ligand>
        <name>L-glutamine</name>
        <dbReference type="ChEBI" id="CHEBI:58359"/>
    </ligand>
</feature>
<comment type="miscellaneous">
    <text evidence="11">CTPSs have evolved a hybrid strategy for distinguishing between UTP and CTP. The overlapping regions of the product feedback inhibitory and substrate sites recognize a common feature in both compounds, the triphosphate moiety. To differentiate isosteric substrate and product pyrimidine rings, an additional pocket far from the expected kinase/ligase catalytic site, specifically recognizes the cytosine and ribose portions of the product inhibitor.</text>
</comment>
<evidence type="ECO:0000256" key="1">
    <source>
        <dbReference type="ARBA" id="ARBA00005171"/>
    </source>
</evidence>
<dbReference type="InterPro" id="IPR004468">
    <property type="entry name" value="CTP_synthase"/>
</dbReference>
<keyword evidence="5 11" id="KW-0547">Nucleotide-binding</keyword>
<evidence type="ECO:0000256" key="8">
    <source>
        <dbReference type="ARBA" id="ARBA00022962"/>
    </source>
</evidence>
<feature type="binding site" evidence="11">
    <location>
        <begin position="191"/>
        <end position="196"/>
    </location>
    <ligand>
        <name>UTP</name>
        <dbReference type="ChEBI" id="CHEBI:46398"/>
    </ligand>
</feature>
<dbReference type="NCBIfam" id="TIGR00337">
    <property type="entry name" value="PyrG"/>
    <property type="match status" value="1"/>
</dbReference>
<evidence type="ECO:0000256" key="2">
    <source>
        <dbReference type="ARBA" id="ARBA00007533"/>
    </source>
</evidence>
<feature type="binding site" evidence="11">
    <location>
        <position position="364"/>
    </location>
    <ligand>
        <name>L-glutamine</name>
        <dbReference type="ChEBI" id="CHEBI:58359"/>
    </ligand>
</feature>
<dbReference type="GO" id="GO:0046872">
    <property type="term" value="F:metal ion binding"/>
    <property type="evidence" value="ECO:0007669"/>
    <property type="project" value="UniProtKB-KW"/>
</dbReference>
<dbReference type="CDD" id="cd01746">
    <property type="entry name" value="GATase1_CTP_Synthase"/>
    <property type="match status" value="1"/>
</dbReference>
<evidence type="ECO:0000256" key="9">
    <source>
        <dbReference type="ARBA" id="ARBA00022975"/>
    </source>
</evidence>
<feature type="active site" evidence="11">
    <location>
        <position position="556"/>
    </location>
</feature>
<dbReference type="EC" id="6.3.4.2" evidence="11"/>
<evidence type="ECO:0000256" key="6">
    <source>
        <dbReference type="ARBA" id="ARBA00022840"/>
    </source>
</evidence>
<dbReference type="PROSITE" id="PS51273">
    <property type="entry name" value="GATASE_TYPE_1"/>
    <property type="match status" value="1"/>
</dbReference>
<dbReference type="Gene3D" id="3.40.50.880">
    <property type="match status" value="1"/>
</dbReference>
<feature type="binding site" evidence="11">
    <location>
        <begin position="191"/>
        <end position="196"/>
    </location>
    <ligand>
        <name>CTP</name>
        <dbReference type="ChEBI" id="CHEBI:37563"/>
        <note>allosteric inhibitor</note>
    </ligand>
</feature>
<evidence type="ECO:0000313" key="14">
    <source>
        <dbReference type="EMBL" id="HFK23804.1"/>
    </source>
</evidence>
<feature type="binding site" evidence="11">
    <location>
        <position position="76"/>
    </location>
    <ligand>
        <name>Mg(2+)</name>
        <dbReference type="ChEBI" id="CHEBI:18420"/>
    </ligand>
</feature>
<dbReference type="GO" id="GO:0042802">
    <property type="term" value="F:identical protein binding"/>
    <property type="evidence" value="ECO:0007669"/>
    <property type="project" value="TreeGrafter"/>
</dbReference>
<comment type="activity regulation">
    <text evidence="11">Allosterically activated by GTP, when glutamine is the substrate; GTP has no effect on the reaction when ammonia is the substrate. The allosteric effector GTP functions by stabilizing the protein conformation that binds the tetrahedral intermediate(s) formed during glutamine hydrolysis. Inhibited by the product CTP, via allosteric rather than competitive inhibition.</text>
</comment>
<comment type="caution">
    <text evidence="14">The sequence shown here is derived from an EMBL/GenBank/DDBJ whole genome shotgun (WGS) entry which is preliminary data.</text>
</comment>
<evidence type="ECO:0000256" key="7">
    <source>
        <dbReference type="ARBA" id="ARBA00022842"/>
    </source>
</evidence>
<feature type="binding site" evidence="11">
    <location>
        <position position="144"/>
    </location>
    <ligand>
        <name>Mg(2+)</name>
        <dbReference type="ChEBI" id="CHEBI:18420"/>
    </ligand>
</feature>
<evidence type="ECO:0000256" key="4">
    <source>
        <dbReference type="ARBA" id="ARBA00022723"/>
    </source>
</evidence>
<feature type="binding site" evidence="11">
    <location>
        <begin position="19"/>
        <end position="24"/>
    </location>
    <ligand>
        <name>ATP</name>
        <dbReference type="ChEBI" id="CHEBI:30616"/>
    </ligand>
</feature>
<feature type="binding site" evidence="11">
    <location>
        <begin position="151"/>
        <end position="153"/>
    </location>
    <ligand>
        <name>CTP</name>
        <dbReference type="ChEBI" id="CHEBI:37563"/>
        <note>allosteric inhibitor</note>
    </ligand>
</feature>
<keyword evidence="9 11" id="KW-0665">Pyrimidine biosynthesis</keyword>
<comment type="caution">
    <text evidence="11">Lacks conserved residue(s) required for the propagation of feature annotation.</text>
</comment>
<keyword evidence="3 11" id="KW-0436">Ligase</keyword>
<comment type="catalytic activity">
    <reaction evidence="10 11">
        <text>UTP + L-glutamine + ATP + H2O = CTP + L-glutamate + ADP + phosphate + 2 H(+)</text>
        <dbReference type="Rhea" id="RHEA:26426"/>
        <dbReference type="ChEBI" id="CHEBI:15377"/>
        <dbReference type="ChEBI" id="CHEBI:15378"/>
        <dbReference type="ChEBI" id="CHEBI:29985"/>
        <dbReference type="ChEBI" id="CHEBI:30616"/>
        <dbReference type="ChEBI" id="CHEBI:37563"/>
        <dbReference type="ChEBI" id="CHEBI:43474"/>
        <dbReference type="ChEBI" id="CHEBI:46398"/>
        <dbReference type="ChEBI" id="CHEBI:58359"/>
        <dbReference type="ChEBI" id="CHEBI:456216"/>
        <dbReference type="EC" id="6.3.4.2"/>
    </reaction>
</comment>